<name>A0A4C1TH96_EUMVA</name>
<comment type="caution">
    <text evidence="1">The sequence shown here is derived from an EMBL/GenBank/DDBJ whole genome shotgun (WGS) entry which is preliminary data.</text>
</comment>
<evidence type="ECO:0000313" key="2">
    <source>
        <dbReference type="Proteomes" id="UP000299102"/>
    </source>
</evidence>
<dbReference type="Proteomes" id="UP000299102">
    <property type="component" value="Unassembled WGS sequence"/>
</dbReference>
<protein>
    <submittedName>
        <fullName evidence="1">Uncharacterized protein</fullName>
    </submittedName>
</protein>
<proteinExistence type="predicted"/>
<sequence length="129" mass="14073">MGISSWRLSSKSDLEGKANLVEAPQIIRRCEAQFAIPQVGFDLGFVSGAVPDFNFGPHPNSVSDVNLVSGMRYKEGRIIFKAISAERRDPGGRNTGLADVSRLANNPTYSYPCSKTRTGARDVHLMACR</sequence>
<dbReference type="AlphaFoldDB" id="A0A4C1TH96"/>
<reference evidence="1 2" key="1">
    <citation type="journal article" date="2019" name="Commun. Biol.">
        <title>The bagworm genome reveals a unique fibroin gene that provides high tensile strength.</title>
        <authorList>
            <person name="Kono N."/>
            <person name="Nakamura H."/>
            <person name="Ohtoshi R."/>
            <person name="Tomita M."/>
            <person name="Numata K."/>
            <person name="Arakawa K."/>
        </authorList>
    </citation>
    <scope>NUCLEOTIDE SEQUENCE [LARGE SCALE GENOMIC DNA]</scope>
</reference>
<accession>A0A4C1TH96</accession>
<gene>
    <name evidence="1" type="ORF">EVAR_8062_1</name>
</gene>
<evidence type="ECO:0000313" key="1">
    <source>
        <dbReference type="EMBL" id="GBP13852.1"/>
    </source>
</evidence>
<dbReference type="EMBL" id="BGZK01000059">
    <property type="protein sequence ID" value="GBP13852.1"/>
    <property type="molecule type" value="Genomic_DNA"/>
</dbReference>
<organism evidence="1 2">
    <name type="scientific">Eumeta variegata</name>
    <name type="common">Bagworm moth</name>
    <name type="synonym">Eumeta japonica</name>
    <dbReference type="NCBI Taxonomy" id="151549"/>
    <lineage>
        <taxon>Eukaryota</taxon>
        <taxon>Metazoa</taxon>
        <taxon>Ecdysozoa</taxon>
        <taxon>Arthropoda</taxon>
        <taxon>Hexapoda</taxon>
        <taxon>Insecta</taxon>
        <taxon>Pterygota</taxon>
        <taxon>Neoptera</taxon>
        <taxon>Endopterygota</taxon>
        <taxon>Lepidoptera</taxon>
        <taxon>Glossata</taxon>
        <taxon>Ditrysia</taxon>
        <taxon>Tineoidea</taxon>
        <taxon>Psychidae</taxon>
        <taxon>Oiketicinae</taxon>
        <taxon>Eumeta</taxon>
    </lineage>
</organism>
<keyword evidence="2" id="KW-1185">Reference proteome</keyword>